<protein>
    <submittedName>
        <fullName evidence="1">Uncharacterized protein</fullName>
    </submittedName>
</protein>
<gene>
    <name evidence="1" type="ORF">FIBSPDRAFT_532390</name>
</gene>
<keyword evidence="2" id="KW-1185">Reference proteome</keyword>
<sequence length="66" mass="6954">MAVLDLAGAVTCRMSADTRDPGTAQRDQRVVRGGDEMALGADGGNRGPVIRVIHTSGGSRWTVCRK</sequence>
<dbReference type="Proteomes" id="UP000076532">
    <property type="component" value="Unassembled WGS sequence"/>
</dbReference>
<reference evidence="1 2" key="1">
    <citation type="journal article" date="2016" name="Mol. Biol. Evol.">
        <title>Comparative Genomics of Early-Diverging Mushroom-Forming Fungi Provides Insights into the Origins of Lignocellulose Decay Capabilities.</title>
        <authorList>
            <person name="Nagy L.G."/>
            <person name="Riley R."/>
            <person name="Tritt A."/>
            <person name="Adam C."/>
            <person name="Daum C."/>
            <person name="Floudas D."/>
            <person name="Sun H."/>
            <person name="Yadav J.S."/>
            <person name="Pangilinan J."/>
            <person name="Larsson K.H."/>
            <person name="Matsuura K."/>
            <person name="Barry K."/>
            <person name="Labutti K."/>
            <person name="Kuo R."/>
            <person name="Ohm R.A."/>
            <person name="Bhattacharya S.S."/>
            <person name="Shirouzu T."/>
            <person name="Yoshinaga Y."/>
            <person name="Martin F.M."/>
            <person name="Grigoriev I.V."/>
            <person name="Hibbett D.S."/>
        </authorList>
    </citation>
    <scope>NUCLEOTIDE SEQUENCE [LARGE SCALE GENOMIC DNA]</scope>
    <source>
        <strain evidence="1 2">CBS 109695</strain>
    </source>
</reference>
<evidence type="ECO:0000313" key="2">
    <source>
        <dbReference type="Proteomes" id="UP000076532"/>
    </source>
</evidence>
<accession>A0A166J942</accession>
<organism evidence="1 2">
    <name type="scientific">Athelia psychrophila</name>
    <dbReference type="NCBI Taxonomy" id="1759441"/>
    <lineage>
        <taxon>Eukaryota</taxon>
        <taxon>Fungi</taxon>
        <taxon>Dikarya</taxon>
        <taxon>Basidiomycota</taxon>
        <taxon>Agaricomycotina</taxon>
        <taxon>Agaricomycetes</taxon>
        <taxon>Agaricomycetidae</taxon>
        <taxon>Atheliales</taxon>
        <taxon>Atheliaceae</taxon>
        <taxon>Athelia</taxon>
    </lineage>
</organism>
<name>A0A166J942_9AGAM</name>
<dbReference type="EMBL" id="KV417553">
    <property type="protein sequence ID" value="KZP20619.1"/>
    <property type="molecule type" value="Genomic_DNA"/>
</dbReference>
<evidence type="ECO:0000313" key="1">
    <source>
        <dbReference type="EMBL" id="KZP20619.1"/>
    </source>
</evidence>
<proteinExistence type="predicted"/>
<dbReference type="AlphaFoldDB" id="A0A166J942"/>